<dbReference type="EMBL" id="JBHRYD010000014">
    <property type="protein sequence ID" value="MFC3706047.1"/>
    <property type="molecule type" value="Genomic_DNA"/>
</dbReference>
<comment type="caution">
    <text evidence="1">The sequence shown here is derived from an EMBL/GenBank/DDBJ whole genome shotgun (WGS) entry which is preliminary data.</text>
</comment>
<proteinExistence type="predicted"/>
<protein>
    <submittedName>
        <fullName evidence="1">Uncharacterized protein</fullName>
    </submittedName>
</protein>
<gene>
    <name evidence="1" type="ORF">ACFOOL_14940</name>
</gene>
<organism evidence="1 2">
    <name type="scientific">Devosia honganensis</name>
    <dbReference type="NCBI Taxonomy" id="1610527"/>
    <lineage>
        <taxon>Bacteria</taxon>
        <taxon>Pseudomonadati</taxon>
        <taxon>Pseudomonadota</taxon>
        <taxon>Alphaproteobacteria</taxon>
        <taxon>Hyphomicrobiales</taxon>
        <taxon>Devosiaceae</taxon>
        <taxon>Devosia</taxon>
    </lineage>
</organism>
<sequence>MQFPFGPFAPDRPATPGTCVVANNVLPVADWYGPAPTMVLPGAGNVLPGAPKGAFTCIKRDGTTQVFVFTAEALYALDAAYAFVLVKDGYDCPPSDDWSAEQFGNMLLFTNINDGLWAYDIETNTAPSYIPEAGDPRHIFVTANMVFALDCKDGAGVRDNRLIRNSDFNDHTDWEGGAADYQPLERGAELISGVSLKGGAAVTFQRESMRLIQFGNAGGGALYSLQEIADGRGAVGAKSVIAFDGVVYFLSTNGFWQFSSGGLIPIGDGFVDRWFLNQVPTAALKDIQAAIDPFRKVVLWLFPEGGLILGYSWAPSVTNRWFTWSSTATYLSRLATSGYTWDSAGAIWTTWEEVPPIPFNDRFWQGGEQFLAALDANYRLATFSGPNAAATIQTAAQNSPVSSLIGWATLIDDCPGSKLSLGVSDSLSAATSRKPGGAKVASGRTPLRGRGKVIDFVYTTTQGAEWSYSKGVDFIQSAQGGPR</sequence>
<name>A0ABV7X3B0_9HYPH</name>
<dbReference type="Proteomes" id="UP001595613">
    <property type="component" value="Unassembled WGS sequence"/>
</dbReference>
<accession>A0ABV7X3B0</accession>
<evidence type="ECO:0000313" key="2">
    <source>
        <dbReference type="Proteomes" id="UP001595613"/>
    </source>
</evidence>
<reference evidence="2" key="1">
    <citation type="journal article" date="2019" name="Int. J. Syst. Evol. Microbiol.">
        <title>The Global Catalogue of Microorganisms (GCM) 10K type strain sequencing project: providing services to taxonomists for standard genome sequencing and annotation.</title>
        <authorList>
            <consortium name="The Broad Institute Genomics Platform"/>
            <consortium name="The Broad Institute Genome Sequencing Center for Infectious Disease"/>
            <person name="Wu L."/>
            <person name="Ma J."/>
        </authorList>
    </citation>
    <scope>NUCLEOTIDE SEQUENCE [LARGE SCALE GENOMIC DNA]</scope>
    <source>
        <strain evidence="2">KCTC 42281</strain>
    </source>
</reference>
<evidence type="ECO:0000313" key="1">
    <source>
        <dbReference type="EMBL" id="MFC3706047.1"/>
    </source>
</evidence>
<dbReference type="RefSeq" id="WP_380098082.1">
    <property type="nucleotide sequence ID" value="NZ_JBHRYD010000014.1"/>
</dbReference>
<keyword evidence="2" id="KW-1185">Reference proteome</keyword>